<dbReference type="Proteomes" id="UP000887013">
    <property type="component" value="Unassembled WGS sequence"/>
</dbReference>
<gene>
    <name evidence="1" type="ORF">NPIL_243241</name>
</gene>
<organism evidence="1 2">
    <name type="scientific">Nephila pilipes</name>
    <name type="common">Giant wood spider</name>
    <name type="synonym">Nephila maculata</name>
    <dbReference type="NCBI Taxonomy" id="299642"/>
    <lineage>
        <taxon>Eukaryota</taxon>
        <taxon>Metazoa</taxon>
        <taxon>Ecdysozoa</taxon>
        <taxon>Arthropoda</taxon>
        <taxon>Chelicerata</taxon>
        <taxon>Arachnida</taxon>
        <taxon>Araneae</taxon>
        <taxon>Araneomorphae</taxon>
        <taxon>Entelegynae</taxon>
        <taxon>Araneoidea</taxon>
        <taxon>Nephilidae</taxon>
        <taxon>Nephila</taxon>
    </lineage>
</organism>
<dbReference type="AlphaFoldDB" id="A0A8X6P9H6"/>
<evidence type="ECO:0000313" key="1">
    <source>
        <dbReference type="EMBL" id="GFT59003.1"/>
    </source>
</evidence>
<dbReference type="EMBL" id="BMAW01113823">
    <property type="protein sequence ID" value="GFT59003.1"/>
    <property type="molecule type" value="Genomic_DNA"/>
</dbReference>
<comment type="caution">
    <text evidence="1">The sequence shown here is derived from an EMBL/GenBank/DDBJ whole genome shotgun (WGS) entry which is preliminary data.</text>
</comment>
<reference evidence="1" key="1">
    <citation type="submission" date="2020-08" db="EMBL/GenBank/DDBJ databases">
        <title>Multicomponent nature underlies the extraordinary mechanical properties of spider dragline silk.</title>
        <authorList>
            <person name="Kono N."/>
            <person name="Nakamura H."/>
            <person name="Mori M."/>
            <person name="Yoshida Y."/>
            <person name="Ohtoshi R."/>
            <person name="Malay A.D."/>
            <person name="Moran D.A.P."/>
            <person name="Tomita M."/>
            <person name="Numata K."/>
            <person name="Arakawa K."/>
        </authorList>
    </citation>
    <scope>NUCLEOTIDE SEQUENCE</scope>
</reference>
<name>A0A8X6P9H6_NEPPI</name>
<accession>A0A8X6P9H6</accession>
<evidence type="ECO:0000313" key="2">
    <source>
        <dbReference type="Proteomes" id="UP000887013"/>
    </source>
</evidence>
<protein>
    <submittedName>
        <fullName evidence="1">Uncharacterized protein</fullName>
    </submittedName>
</protein>
<keyword evidence="2" id="KW-1185">Reference proteome</keyword>
<sequence>MFVRNGRIQRYHQFQNRSHRKDLGLPKPKSAIFYVFASQKSPKGGNYTILVQGDAASHFLSVLFVASRSEPWFQFEPQNQGNMETGVSSGFVSQQWGRVTPQITRTEKLFPTLPQSSPDAP</sequence>
<proteinExistence type="predicted"/>